<dbReference type="Pfam" id="PF01593">
    <property type="entry name" value="Amino_oxidase"/>
    <property type="match status" value="1"/>
</dbReference>
<protein>
    <recommendedName>
        <fullName evidence="7 12">Coproporphyrinogen III oxidase</fullName>
        <ecNumber evidence="6 12">1.3.3.15</ecNumber>
    </recommendedName>
</protein>
<dbReference type="EC" id="1.3.3.15" evidence="6 12"/>
<evidence type="ECO:0000313" key="15">
    <source>
        <dbReference type="Proteomes" id="UP000198741"/>
    </source>
</evidence>
<evidence type="ECO:0000256" key="8">
    <source>
        <dbReference type="ARBA" id="ARBA00022630"/>
    </source>
</evidence>
<evidence type="ECO:0000256" key="11">
    <source>
        <dbReference type="ARBA" id="ARBA00023133"/>
    </source>
</evidence>
<comment type="similarity">
    <text evidence="5 12">Belongs to the protoporphyrinogen/coproporphyrinogen oxidase family. Coproporphyrinogen III oxidase subfamily.</text>
</comment>
<gene>
    <name evidence="14" type="ORF">SAMN04515671_0205</name>
</gene>
<comment type="catalytic activity">
    <reaction evidence="1">
        <text>coproporphyrinogen III + 3 O2 = coproporphyrin III + 3 H2O2</text>
        <dbReference type="Rhea" id="RHEA:43436"/>
        <dbReference type="ChEBI" id="CHEBI:15379"/>
        <dbReference type="ChEBI" id="CHEBI:16240"/>
        <dbReference type="ChEBI" id="CHEBI:57309"/>
        <dbReference type="ChEBI" id="CHEBI:131725"/>
        <dbReference type="EC" id="1.3.3.15"/>
    </reaction>
    <physiologicalReaction direction="left-to-right" evidence="1">
        <dbReference type="Rhea" id="RHEA:43437"/>
    </physiologicalReaction>
</comment>
<dbReference type="EMBL" id="LT629710">
    <property type="protein sequence ID" value="SDO22418.1"/>
    <property type="molecule type" value="Genomic_DNA"/>
</dbReference>
<evidence type="ECO:0000256" key="10">
    <source>
        <dbReference type="ARBA" id="ARBA00023002"/>
    </source>
</evidence>
<dbReference type="GO" id="GO:0006783">
    <property type="term" value="P:heme biosynthetic process"/>
    <property type="evidence" value="ECO:0007669"/>
    <property type="project" value="UniProtKB-UniRule"/>
</dbReference>
<keyword evidence="9 12" id="KW-0274">FAD</keyword>
<dbReference type="UniPathway" id="UPA00252"/>
<keyword evidence="8 12" id="KW-0285">Flavoprotein</keyword>
<evidence type="ECO:0000256" key="12">
    <source>
        <dbReference type="RuleBase" id="RU364052"/>
    </source>
</evidence>
<feature type="domain" description="Amine oxidase" evidence="13">
    <location>
        <begin position="44"/>
        <end position="483"/>
    </location>
</feature>
<dbReference type="SUPFAM" id="SSF51905">
    <property type="entry name" value="FAD/NAD(P)-binding domain"/>
    <property type="match status" value="1"/>
</dbReference>
<dbReference type="Gene3D" id="1.10.3110.10">
    <property type="entry name" value="protoporphyrinogen ix oxidase, domain 3"/>
    <property type="match status" value="1"/>
</dbReference>
<evidence type="ECO:0000256" key="3">
    <source>
        <dbReference type="ARBA" id="ARBA00002185"/>
    </source>
</evidence>
<dbReference type="RefSeq" id="WP_197676344.1">
    <property type="nucleotide sequence ID" value="NZ_LT629710.1"/>
</dbReference>
<dbReference type="Proteomes" id="UP000198741">
    <property type="component" value="Chromosome I"/>
</dbReference>
<dbReference type="InterPro" id="IPR004572">
    <property type="entry name" value="Protoporphyrinogen_oxidase"/>
</dbReference>
<evidence type="ECO:0000256" key="7">
    <source>
        <dbReference type="ARBA" id="ARBA00019046"/>
    </source>
</evidence>
<dbReference type="GO" id="GO:0005737">
    <property type="term" value="C:cytoplasm"/>
    <property type="evidence" value="ECO:0007669"/>
    <property type="project" value="UniProtKB-SubCell"/>
</dbReference>
<comment type="cofactor">
    <cofactor evidence="2 12">
        <name>FAD</name>
        <dbReference type="ChEBI" id="CHEBI:57692"/>
    </cofactor>
</comment>
<dbReference type="STRING" id="1090615.SAMN04515671_0205"/>
<keyword evidence="11 12" id="KW-0350">Heme biosynthesis</keyword>
<proteinExistence type="inferred from homology"/>
<evidence type="ECO:0000256" key="6">
    <source>
        <dbReference type="ARBA" id="ARBA00012402"/>
    </source>
</evidence>
<dbReference type="GO" id="GO:0004729">
    <property type="term" value="F:oxygen-dependent protoporphyrinogen oxidase activity"/>
    <property type="evidence" value="ECO:0007669"/>
    <property type="project" value="UniProtKB-UniRule"/>
</dbReference>
<dbReference type="NCBIfam" id="TIGR00562">
    <property type="entry name" value="proto_IX_ox"/>
    <property type="match status" value="1"/>
</dbReference>
<evidence type="ECO:0000256" key="2">
    <source>
        <dbReference type="ARBA" id="ARBA00001974"/>
    </source>
</evidence>
<reference evidence="14 15" key="1">
    <citation type="submission" date="2016-10" db="EMBL/GenBank/DDBJ databases">
        <authorList>
            <person name="de Groot N.N."/>
        </authorList>
    </citation>
    <scope>NUCLEOTIDE SEQUENCE [LARGE SCALE GENOMIC DNA]</scope>
    <source>
        <strain evidence="15">P4-7,KCTC 19426,CECT 7604</strain>
    </source>
</reference>
<comment type="subcellular location">
    <subcellularLocation>
        <location evidence="12">Cytoplasm</location>
    </subcellularLocation>
</comment>
<evidence type="ECO:0000256" key="1">
    <source>
        <dbReference type="ARBA" id="ARBA00001755"/>
    </source>
</evidence>
<evidence type="ECO:0000256" key="9">
    <source>
        <dbReference type="ARBA" id="ARBA00022827"/>
    </source>
</evidence>
<dbReference type="Gene3D" id="3.50.50.60">
    <property type="entry name" value="FAD/NAD(P)-binding domain"/>
    <property type="match status" value="1"/>
</dbReference>
<keyword evidence="12" id="KW-0963">Cytoplasm</keyword>
<evidence type="ECO:0000256" key="4">
    <source>
        <dbReference type="ARBA" id="ARBA00004744"/>
    </source>
</evidence>
<dbReference type="InterPro" id="IPR050464">
    <property type="entry name" value="Zeta_carotene_desat/Oxidored"/>
</dbReference>
<accession>A0A1H0HTF7</accession>
<dbReference type="InterPro" id="IPR036188">
    <property type="entry name" value="FAD/NAD-bd_sf"/>
</dbReference>
<keyword evidence="15" id="KW-1185">Reference proteome</keyword>
<dbReference type="Gene3D" id="3.90.660.20">
    <property type="entry name" value="Protoporphyrinogen oxidase, mitochondrial, domain 2"/>
    <property type="match status" value="1"/>
</dbReference>
<dbReference type="PANTHER" id="PTHR42923:SF3">
    <property type="entry name" value="PROTOPORPHYRINOGEN OXIDASE"/>
    <property type="match status" value="1"/>
</dbReference>
<dbReference type="InterPro" id="IPR002937">
    <property type="entry name" value="Amino_oxidase"/>
</dbReference>
<evidence type="ECO:0000259" key="13">
    <source>
        <dbReference type="Pfam" id="PF01593"/>
    </source>
</evidence>
<name>A0A1H0HTF7_9ACTN</name>
<comment type="function">
    <text evidence="3 12">Involved in coproporphyrin-dependent heme b biosynthesis. Catalyzes the oxidation of coproporphyrinogen III to coproporphyrin III.</text>
</comment>
<evidence type="ECO:0000256" key="5">
    <source>
        <dbReference type="ARBA" id="ARBA00008310"/>
    </source>
</evidence>
<evidence type="ECO:0000313" key="14">
    <source>
        <dbReference type="EMBL" id="SDO22418.1"/>
    </source>
</evidence>
<dbReference type="AlphaFoldDB" id="A0A1H0HTF7"/>
<dbReference type="PANTHER" id="PTHR42923">
    <property type="entry name" value="PROTOPORPHYRINOGEN OXIDASE"/>
    <property type="match status" value="1"/>
</dbReference>
<sequence length="498" mass="50984">MTGRHSLEFFAATSGPARPGTAQPLMAEPTGLEPTSVVVIGGGIAGLVTAWEVARAGRAVTLFEATSSVGGCIARHRVADLDLDAGAESFAIATRAVLDLIDDLGLSSRVVSPNPAGAWVRHARGSAPLPTDSLLGIPAHPLAGDVRRVLGPIGATRAALDLLLPRRVGGTAATLGGMVTRRMGRTVVKRLVEPVAGGVYSTDPDELELDSAQPALRAAVSRTGSLATAVRRLRATSARPGSAVAGLTGGLYTLVEALRADLERLGGLVLTDTAVRAAAQAADGWRVLVGDDQVGADDVVLAVPGADISRILALVDVDVPPTAAVTNTVRLVTLVVEHPALDAHPRGTGILVSRHASGVAAKALTHATAKWAWLAQAAGPGRHVLRLSYGRGDDDLPSDLVGTALRDASVLLGVDLDRSHLIDSDVIGWTSALPRPQPGHRAAMATLKGQIAQQPGLHLTGSMVDGTGLAAVITGARTAATRLLSVTTQADGPRPADR</sequence>
<organism evidence="14 15">
    <name type="scientific">Nakamurella panacisegetis</name>
    <dbReference type="NCBI Taxonomy" id="1090615"/>
    <lineage>
        <taxon>Bacteria</taxon>
        <taxon>Bacillati</taxon>
        <taxon>Actinomycetota</taxon>
        <taxon>Actinomycetes</taxon>
        <taxon>Nakamurellales</taxon>
        <taxon>Nakamurellaceae</taxon>
        <taxon>Nakamurella</taxon>
    </lineage>
</organism>
<keyword evidence="10 12" id="KW-0560">Oxidoreductase</keyword>
<comment type="pathway">
    <text evidence="4 12">Porphyrin-containing compound metabolism; protoheme biosynthesis.</text>
</comment>